<dbReference type="AlphaFoldDB" id="A0A923S0M6"/>
<dbReference type="InterPro" id="IPR050697">
    <property type="entry name" value="Adenylyl/Guanylyl_Cyclase_3/4"/>
</dbReference>
<dbReference type="GO" id="GO:0004016">
    <property type="term" value="F:adenylate cyclase activity"/>
    <property type="evidence" value="ECO:0007669"/>
    <property type="project" value="UniProtKB-ARBA"/>
</dbReference>
<dbReference type="GO" id="GO:0035556">
    <property type="term" value="P:intracellular signal transduction"/>
    <property type="evidence" value="ECO:0007669"/>
    <property type="project" value="InterPro"/>
</dbReference>
<dbReference type="InterPro" id="IPR029787">
    <property type="entry name" value="Nucleotide_cyclase"/>
</dbReference>
<protein>
    <recommendedName>
        <fullName evidence="1">Guanylate cyclase domain-containing protein</fullName>
    </recommendedName>
</protein>
<dbReference type="Proteomes" id="UP000596827">
    <property type="component" value="Unassembled WGS sequence"/>
</dbReference>
<dbReference type="EMBL" id="JACORU010000001">
    <property type="protein sequence ID" value="MBC5763371.1"/>
    <property type="molecule type" value="Genomic_DNA"/>
</dbReference>
<reference evidence="2" key="1">
    <citation type="submission" date="2020-08" db="EMBL/GenBank/DDBJ databases">
        <title>Ramlibacter sp. GTP1 16S ribosomal RNA gene genome sequencing and assembly.</title>
        <authorList>
            <person name="Kang M."/>
        </authorList>
    </citation>
    <scope>NUCLEOTIDE SEQUENCE</scope>
    <source>
        <strain evidence="2">GTP1</strain>
    </source>
</reference>
<dbReference type="Gene3D" id="1.25.40.10">
    <property type="entry name" value="Tetratricopeptide repeat domain"/>
    <property type="match status" value="2"/>
</dbReference>
<dbReference type="GO" id="GO:0006171">
    <property type="term" value="P:cAMP biosynthetic process"/>
    <property type="evidence" value="ECO:0007669"/>
    <property type="project" value="TreeGrafter"/>
</dbReference>
<feature type="domain" description="Guanylate cyclase" evidence="1">
    <location>
        <begin position="27"/>
        <end position="142"/>
    </location>
</feature>
<dbReference type="SUPFAM" id="SSF55073">
    <property type="entry name" value="Nucleotide cyclase"/>
    <property type="match status" value="1"/>
</dbReference>
<organism evidence="2 3">
    <name type="scientific">Ramlibacter albus</name>
    <dbReference type="NCBI Taxonomy" id="2079448"/>
    <lineage>
        <taxon>Bacteria</taxon>
        <taxon>Pseudomonadati</taxon>
        <taxon>Pseudomonadota</taxon>
        <taxon>Betaproteobacteria</taxon>
        <taxon>Burkholderiales</taxon>
        <taxon>Comamonadaceae</taxon>
        <taxon>Ramlibacter</taxon>
    </lineage>
</organism>
<dbReference type="PANTHER" id="PTHR43081:SF19">
    <property type="entry name" value="PH-SENSITIVE ADENYLATE CYCLASE RV1264"/>
    <property type="match status" value="1"/>
</dbReference>
<proteinExistence type="predicted"/>
<sequence>MHPPPTPAPTADTDPLAAFALPPQSKVLVVTDIVESVRLMELDEAGTVARWHALVKRVLDEVLPPHGGRMVKSLGDGLMLEFPDARAGAEAAFAIRRISREANAGLPPERQMHLRIGVHRAEFVRDDHDIYGIGVNLTARVAAQAGPGEVVATVAVRDELAEGLDADLEDLGECYLKHVSQPVRIYRLEEPGAERPEPTAPTDGEARKPTVAVIPFDARSTGEHHFAIGELIADHVIAQLSRTPDLRVISRLSATVFRGRDVAPFEIERHLGAHYLLHGSYVASGDKLLVMAELADAQSGEVRWSKRLNAEVGDLLQVESELSHELASAAHNAILDAEVQKALSQRLPTLQSHSLMLGAVTLMHRTARNDFFRAQDLLNLLLERHPRHAELLAWLAKWHVLQVEQGWSGNVEDTAKRALGHTNRALDIDGKSALALTMDGFVRCNLLKDFDGALDRYRMALQLNPNESLAWLFMGMLHGFTGQPGPALAEVDTALALSPLDPARYFFQSLAASIHLSAGQYDRAVELARSSLKSNTTHISTHRALTIALAMAGRIEEARMQATRLMQLAPEFTVSVFRARRQGGGFSEQGRLFAEALRMAGVPE</sequence>
<dbReference type="InterPro" id="IPR011990">
    <property type="entry name" value="TPR-like_helical_dom_sf"/>
</dbReference>
<evidence type="ECO:0000313" key="3">
    <source>
        <dbReference type="Proteomes" id="UP000596827"/>
    </source>
</evidence>
<dbReference type="RefSeq" id="WP_187079825.1">
    <property type="nucleotide sequence ID" value="NZ_JACORU010000001.1"/>
</dbReference>
<dbReference type="SUPFAM" id="SSF52964">
    <property type="entry name" value="TolB, N-terminal domain"/>
    <property type="match status" value="1"/>
</dbReference>
<dbReference type="SUPFAM" id="SSF48452">
    <property type="entry name" value="TPR-like"/>
    <property type="match status" value="1"/>
</dbReference>
<dbReference type="Gene3D" id="3.30.70.1230">
    <property type="entry name" value="Nucleotide cyclase"/>
    <property type="match status" value="1"/>
</dbReference>
<dbReference type="InterPro" id="IPR001054">
    <property type="entry name" value="A/G_cyclase"/>
</dbReference>
<dbReference type="PANTHER" id="PTHR43081">
    <property type="entry name" value="ADENYLATE CYCLASE, TERMINAL-DIFFERENTIATION SPECIFIC-RELATED"/>
    <property type="match status" value="1"/>
</dbReference>
<keyword evidence="3" id="KW-1185">Reference proteome</keyword>
<evidence type="ECO:0000313" key="2">
    <source>
        <dbReference type="EMBL" id="MBC5763371.1"/>
    </source>
</evidence>
<comment type="caution">
    <text evidence="2">The sequence shown here is derived from an EMBL/GenBank/DDBJ whole genome shotgun (WGS) entry which is preliminary data.</text>
</comment>
<gene>
    <name evidence="2" type="ORF">H8R02_02830</name>
</gene>
<dbReference type="Gene3D" id="3.40.50.10070">
    <property type="entry name" value="TolB, N-terminal domain"/>
    <property type="match status" value="1"/>
</dbReference>
<dbReference type="PROSITE" id="PS50125">
    <property type="entry name" value="GUANYLATE_CYCLASE_2"/>
    <property type="match status" value="1"/>
</dbReference>
<evidence type="ECO:0000259" key="1">
    <source>
        <dbReference type="PROSITE" id="PS50125"/>
    </source>
</evidence>
<dbReference type="Pfam" id="PF00211">
    <property type="entry name" value="Guanylate_cyc"/>
    <property type="match status" value="1"/>
</dbReference>
<accession>A0A923S0M6</accession>
<name>A0A923S0M6_9BURK</name>
<dbReference type="CDD" id="cd07302">
    <property type="entry name" value="CHD"/>
    <property type="match status" value="1"/>
</dbReference>